<dbReference type="InterPro" id="IPR010559">
    <property type="entry name" value="Sig_transdc_His_kin_internal"/>
</dbReference>
<reference evidence="3 4" key="1">
    <citation type="submission" date="2016-10" db="EMBL/GenBank/DDBJ databases">
        <authorList>
            <person name="de Groot N.N."/>
        </authorList>
    </citation>
    <scope>NUCLEOTIDE SEQUENCE [LARGE SCALE GENOMIC DNA]</scope>
    <source>
        <strain evidence="3 4">DSM 23399</strain>
    </source>
</reference>
<feature type="transmembrane region" description="Helical" evidence="1">
    <location>
        <begin position="12"/>
        <end position="34"/>
    </location>
</feature>
<dbReference type="GO" id="GO:0016020">
    <property type="term" value="C:membrane"/>
    <property type="evidence" value="ECO:0007669"/>
    <property type="project" value="InterPro"/>
</dbReference>
<dbReference type="RefSeq" id="WP_092895151.1">
    <property type="nucleotide sequence ID" value="NZ_FOKK01000003.1"/>
</dbReference>
<protein>
    <submittedName>
        <fullName evidence="3">Histidine kinase</fullName>
    </submittedName>
</protein>
<feature type="transmembrane region" description="Helical" evidence="1">
    <location>
        <begin position="40"/>
        <end position="61"/>
    </location>
</feature>
<keyword evidence="4" id="KW-1185">Reference proteome</keyword>
<proteinExistence type="predicted"/>
<dbReference type="Pfam" id="PF06580">
    <property type="entry name" value="His_kinase"/>
    <property type="match status" value="1"/>
</dbReference>
<name>A0A1I0XJF0_9BACT</name>
<feature type="transmembrane region" description="Helical" evidence="1">
    <location>
        <begin position="73"/>
        <end position="93"/>
    </location>
</feature>
<dbReference type="InterPro" id="IPR036890">
    <property type="entry name" value="HATPase_C_sf"/>
</dbReference>
<feature type="domain" description="Signal transduction histidine kinase internal region" evidence="2">
    <location>
        <begin position="145"/>
        <end position="223"/>
    </location>
</feature>
<feature type="transmembrane region" description="Helical" evidence="1">
    <location>
        <begin position="105"/>
        <end position="129"/>
    </location>
</feature>
<sequence>MKNTVISRPAFYALHVLFWFCYGAILFASLSSWIDSPLEIWKIVISDVLTSSAITYLNYYLLLPRLYAKGKHLSYVIASLALVIVIVLLRVNMLGMSHQSIAYTYFIRSVPAIGFYLVTTVVWFFANLIKAQRNEIELRNSQLASELKFLKLQLSPHFLFNTLNNIYSMAYFKENNTAPAIMKLSEMMRHMLYEDQGKFVSLSREITFMENFIELWRLKLDEKPKIFFTYEGVKDRHRIAHLIFLVFLENAFKHGNTIDGTIDIKLTIDADDRLHFYSRNDVIDARKTAEEESGVGLSNVKKRLNLIYPGKHELTLDQHATYFEVKLTIELG</sequence>
<dbReference type="PANTHER" id="PTHR34220">
    <property type="entry name" value="SENSOR HISTIDINE KINASE YPDA"/>
    <property type="match status" value="1"/>
</dbReference>
<accession>A0A1I0XJF0</accession>
<dbReference type="AlphaFoldDB" id="A0A1I0XJF0"/>
<dbReference type="GO" id="GO:0000155">
    <property type="term" value="F:phosphorelay sensor kinase activity"/>
    <property type="evidence" value="ECO:0007669"/>
    <property type="project" value="InterPro"/>
</dbReference>
<gene>
    <name evidence="3" type="ORF">SAMN04489723_103227</name>
</gene>
<evidence type="ECO:0000256" key="1">
    <source>
        <dbReference type="SAM" id="Phobius"/>
    </source>
</evidence>
<evidence type="ECO:0000313" key="4">
    <source>
        <dbReference type="Proteomes" id="UP000198790"/>
    </source>
</evidence>
<dbReference type="InterPro" id="IPR050640">
    <property type="entry name" value="Bact_2-comp_sensor_kinase"/>
</dbReference>
<dbReference type="OrthoDB" id="9792992at2"/>
<dbReference type="Gene3D" id="3.30.565.10">
    <property type="entry name" value="Histidine kinase-like ATPase, C-terminal domain"/>
    <property type="match status" value="1"/>
</dbReference>
<keyword evidence="1" id="KW-1133">Transmembrane helix</keyword>
<keyword evidence="1" id="KW-0472">Membrane</keyword>
<organism evidence="3 4">
    <name type="scientific">Algoriphagus aquimarinus</name>
    <dbReference type="NCBI Taxonomy" id="237018"/>
    <lineage>
        <taxon>Bacteria</taxon>
        <taxon>Pseudomonadati</taxon>
        <taxon>Bacteroidota</taxon>
        <taxon>Cytophagia</taxon>
        <taxon>Cytophagales</taxon>
        <taxon>Cyclobacteriaceae</taxon>
        <taxon>Algoriphagus</taxon>
    </lineage>
</organism>
<dbReference type="Proteomes" id="UP000198790">
    <property type="component" value="Unassembled WGS sequence"/>
</dbReference>
<evidence type="ECO:0000313" key="3">
    <source>
        <dbReference type="EMBL" id="SFB01155.1"/>
    </source>
</evidence>
<dbReference type="PANTHER" id="PTHR34220:SF7">
    <property type="entry name" value="SENSOR HISTIDINE KINASE YPDA"/>
    <property type="match status" value="1"/>
</dbReference>
<dbReference type="STRING" id="237018.SAMN04489723_103227"/>
<evidence type="ECO:0000259" key="2">
    <source>
        <dbReference type="Pfam" id="PF06580"/>
    </source>
</evidence>
<dbReference type="EMBL" id="FOKK01000003">
    <property type="protein sequence ID" value="SFB01155.1"/>
    <property type="molecule type" value="Genomic_DNA"/>
</dbReference>
<keyword evidence="1" id="KW-0812">Transmembrane</keyword>
<keyword evidence="3" id="KW-0418">Kinase</keyword>
<keyword evidence="3" id="KW-0808">Transferase</keyword>